<dbReference type="RefSeq" id="WP_123669626.1">
    <property type="nucleotide sequence ID" value="NZ_RJKE01000001.1"/>
</dbReference>
<dbReference type="EC" id="3.1.26.5" evidence="6 7"/>
<keyword evidence="9" id="KW-1185">Reference proteome</keyword>
<comment type="similarity">
    <text evidence="6">Belongs to the RnpA family.</text>
</comment>
<dbReference type="Pfam" id="PF00825">
    <property type="entry name" value="Ribonuclease_P"/>
    <property type="match status" value="1"/>
</dbReference>
<protein>
    <recommendedName>
        <fullName evidence="6 7">Ribonuclease P protein component</fullName>
        <shortName evidence="6">RNase P protein</shortName>
        <shortName evidence="6">RNaseP protein</shortName>
        <ecNumber evidence="6 7">3.1.26.5</ecNumber>
    </recommendedName>
    <alternativeName>
        <fullName evidence="6">Protein C5</fullName>
    </alternativeName>
</protein>
<sequence length="118" mass="13021">MLPSGHRMRRRHEFTLAVRRGYRAGRPHLVAHLLPGGNDQGNSLAGFIVSKAVGNSVVRNRVERRLRHLVRTKLDLLPPGSLLVVRANPLAAAAPSEELARDLDKALDKVLRQSAKGR</sequence>
<keyword evidence="5 6" id="KW-0694">RNA-binding</keyword>
<dbReference type="Gene3D" id="3.30.230.10">
    <property type="match status" value="1"/>
</dbReference>
<evidence type="ECO:0000313" key="8">
    <source>
        <dbReference type="EMBL" id="ROO90708.1"/>
    </source>
</evidence>
<dbReference type="EMBL" id="RJKE01000001">
    <property type="protein sequence ID" value="ROO90708.1"/>
    <property type="molecule type" value="Genomic_DNA"/>
</dbReference>
<dbReference type="InterPro" id="IPR000100">
    <property type="entry name" value="RNase_P"/>
</dbReference>
<dbReference type="AlphaFoldDB" id="A0A3N1DC64"/>
<dbReference type="GO" id="GO:0030677">
    <property type="term" value="C:ribonuclease P complex"/>
    <property type="evidence" value="ECO:0007669"/>
    <property type="project" value="TreeGrafter"/>
</dbReference>
<evidence type="ECO:0000256" key="5">
    <source>
        <dbReference type="ARBA" id="ARBA00022884"/>
    </source>
</evidence>
<evidence type="ECO:0000256" key="2">
    <source>
        <dbReference type="ARBA" id="ARBA00022722"/>
    </source>
</evidence>
<dbReference type="HAMAP" id="MF_00227">
    <property type="entry name" value="RNase_P"/>
    <property type="match status" value="1"/>
</dbReference>
<evidence type="ECO:0000256" key="3">
    <source>
        <dbReference type="ARBA" id="ARBA00022759"/>
    </source>
</evidence>
<keyword evidence="3 6" id="KW-0255">Endonuclease</keyword>
<dbReference type="GO" id="GO:0042781">
    <property type="term" value="F:3'-tRNA processing endoribonuclease activity"/>
    <property type="evidence" value="ECO:0007669"/>
    <property type="project" value="TreeGrafter"/>
</dbReference>
<reference evidence="8 9" key="1">
    <citation type="submission" date="2018-11" db="EMBL/GenBank/DDBJ databases">
        <title>Sequencing the genomes of 1000 actinobacteria strains.</title>
        <authorList>
            <person name="Klenk H.-P."/>
        </authorList>
    </citation>
    <scope>NUCLEOTIDE SEQUENCE [LARGE SCALE GENOMIC DNA]</scope>
    <source>
        <strain evidence="8 9">DSM 44254</strain>
    </source>
</reference>
<keyword evidence="1 6" id="KW-0819">tRNA processing</keyword>
<dbReference type="GO" id="GO:0001682">
    <property type="term" value="P:tRNA 5'-leader removal"/>
    <property type="evidence" value="ECO:0007669"/>
    <property type="project" value="UniProtKB-UniRule"/>
</dbReference>
<evidence type="ECO:0000256" key="4">
    <source>
        <dbReference type="ARBA" id="ARBA00022801"/>
    </source>
</evidence>
<keyword evidence="2 6" id="KW-0540">Nuclease</keyword>
<dbReference type="PANTHER" id="PTHR33992">
    <property type="entry name" value="RIBONUCLEASE P PROTEIN COMPONENT"/>
    <property type="match status" value="1"/>
</dbReference>
<dbReference type="SUPFAM" id="SSF54211">
    <property type="entry name" value="Ribosomal protein S5 domain 2-like"/>
    <property type="match status" value="1"/>
</dbReference>
<evidence type="ECO:0000256" key="1">
    <source>
        <dbReference type="ARBA" id="ARBA00022694"/>
    </source>
</evidence>
<comment type="subunit">
    <text evidence="6">Consists of a catalytic RNA component (M1 or rnpB) and a protein subunit.</text>
</comment>
<evidence type="ECO:0000313" key="9">
    <source>
        <dbReference type="Proteomes" id="UP000272400"/>
    </source>
</evidence>
<name>A0A3N1DC64_9ACTN</name>
<dbReference type="NCBIfam" id="TIGR00188">
    <property type="entry name" value="rnpA"/>
    <property type="match status" value="1"/>
</dbReference>
<dbReference type="PANTHER" id="PTHR33992:SF1">
    <property type="entry name" value="RIBONUCLEASE P PROTEIN COMPONENT"/>
    <property type="match status" value="1"/>
</dbReference>
<gene>
    <name evidence="6" type="primary">rnpA</name>
    <name evidence="8" type="ORF">EDD29_8446</name>
</gene>
<dbReference type="OrthoDB" id="196964at2"/>
<evidence type="ECO:0000256" key="6">
    <source>
        <dbReference type="HAMAP-Rule" id="MF_00227"/>
    </source>
</evidence>
<dbReference type="InterPro" id="IPR014721">
    <property type="entry name" value="Ribsml_uS5_D2-typ_fold_subgr"/>
</dbReference>
<comment type="catalytic activity">
    <reaction evidence="6">
        <text>Endonucleolytic cleavage of RNA, removing 5'-extranucleotides from tRNA precursor.</text>
        <dbReference type="EC" id="3.1.26.5"/>
    </reaction>
</comment>
<comment type="caution">
    <text evidence="8">The sequence shown here is derived from an EMBL/GenBank/DDBJ whole genome shotgun (WGS) entry which is preliminary data.</text>
</comment>
<comment type="function">
    <text evidence="6">RNaseP catalyzes the removal of the 5'-leader sequence from pre-tRNA to produce the mature 5'-terminus. It can also cleave other RNA substrates such as 4.5S RNA. The protein component plays an auxiliary but essential role in vivo by binding to the 5'-leader sequence and broadening the substrate specificity of the ribozyme.</text>
</comment>
<keyword evidence="4 6" id="KW-0378">Hydrolase</keyword>
<evidence type="ECO:0000256" key="7">
    <source>
        <dbReference type="NCBIfam" id="TIGR00188"/>
    </source>
</evidence>
<proteinExistence type="inferred from homology"/>
<dbReference type="GO" id="GO:0000049">
    <property type="term" value="F:tRNA binding"/>
    <property type="evidence" value="ECO:0007669"/>
    <property type="project" value="UniProtKB-UniRule"/>
</dbReference>
<dbReference type="InterPro" id="IPR020568">
    <property type="entry name" value="Ribosomal_Su5_D2-typ_SF"/>
</dbReference>
<dbReference type="GO" id="GO:0004526">
    <property type="term" value="F:ribonuclease P activity"/>
    <property type="evidence" value="ECO:0007669"/>
    <property type="project" value="UniProtKB-UniRule"/>
</dbReference>
<organism evidence="8 9">
    <name type="scientific">Actinocorallia herbida</name>
    <dbReference type="NCBI Taxonomy" id="58109"/>
    <lineage>
        <taxon>Bacteria</taxon>
        <taxon>Bacillati</taxon>
        <taxon>Actinomycetota</taxon>
        <taxon>Actinomycetes</taxon>
        <taxon>Streptosporangiales</taxon>
        <taxon>Thermomonosporaceae</taxon>
        <taxon>Actinocorallia</taxon>
    </lineage>
</organism>
<accession>A0A3N1DC64</accession>
<dbReference type="Proteomes" id="UP000272400">
    <property type="component" value="Unassembled WGS sequence"/>
</dbReference>